<feature type="transmembrane region" description="Helical" evidence="2">
    <location>
        <begin position="56"/>
        <end position="76"/>
    </location>
</feature>
<keyword evidence="1" id="KW-1208">Phospholipid metabolism</keyword>
<comment type="function">
    <text evidence="1">Lipid phosphatase which dephosphorylates phosphatidylglycerophosphate (PGP) to phosphatidylglycerol (PG).</text>
</comment>
<keyword evidence="1" id="KW-1003">Cell membrane</keyword>
<feature type="domain" description="YutG/PgpA" evidence="3">
    <location>
        <begin position="23"/>
        <end position="160"/>
    </location>
</feature>
<keyword evidence="1" id="KW-0443">Lipid metabolism</keyword>
<dbReference type="PANTHER" id="PTHR36305:SF1">
    <property type="entry name" value="PHOSPHATIDYLGLYCEROPHOSPHATASE A"/>
    <property type="match status" value="1"/>
</dbReference>
<dbReference type="GO" id="GO:0005886">
    <property type="term" value="C:plasma membrane"/>
    <property type="evidence" value="ECO:0007669"/>
    <property type="project" value="UniProtKB-SubCell"/>
</dbReference>
<evidence type="ECO:0000256" key="2">
    <source>
        <dbReference type="SAM" id="Phobius"/>
    </source>
</evidence>
<sequence>MTVPLAKKQLIKRMVFTNPLHFLSFGFGSGLMPKAPGTWGTVVAIPVWYGLSFLTLPYYLVATLMLSIIGIGLCHYTAKKLGVHDHPGIVWDEICGYLITMIAIPSTWQWALAGFVLFRFFDILKPWPIKWLDKKVHGGFGIMVDDLLAGVFSLGVLYLAFFTLS</sequence>
<dbReference type="Proteomes" id="UP000247689">
    <property type="component" value="Unassembled WGS sequence"/>
</dbReference>
<dbReference type="InterPro" id="IPR007686">
    <property type="entry name" value="YutG/PgpA"/>
</dbReference>
<dbReference type="InterPro" id="IPR026037">
    <property type="entry name" value="PgpA"/>
</dbReference>
<dbReference type="GO" id="GO:0008962">
    <property type="term" value="F:phosphatidylglycerophosphatase activity"/>
    <property type="evidence" value="ECO:0007669"/>
    <property type="project" value="UniProtKB-EC"/>
</dbReference>
<keyword evidence="1" id="KW-0378">Hydrolase</keyword>
<organism evidence="4 5">
    <name type="scientific">Kangiella spongicola</name>
    <dbReference type="NCBI Taxonomy" id="796379"/>
    <lineage>
        <taxon>Bacteria</taxon>
        <taxon>Pseudomonadati</taxon>
        <taxon>Pseudomonadota</taxon>
        <taxon>Gammaproteobacteria</taxon>
        <taxon>Kangiellales</taxon>
        <taxon>Kangiellaceae</taxon>
        <taxon>Kangiella</taxon>
    </lineage>
</organism>
<name>A0A318D9A8_9GAMM</name>
<dbReference type="RefSeq" id="WP_110201270.1">
    <property type="nucleotide sequence ID" value="NZ_QICH01000002.1"/>
</dbReference>
<gene>
    <name evidence="4" type="ORF">DL796_08565</name>
</gene>
<evidence type="ECO:0000259" key="3">
    <source>
        <dbReference type="Pfam" id="PF04608"/>
    </source>
</evidence>
<dbReference type="AlphaFoldDB" id="A0A318D9A8"/>
<dbReference type="EMBL" id="QICH01000002">
    <property type="protein sequence ID" value="PXF63467.1"/>
    <property type="molecule type" value="Genomic_DNA"/>
</dbReference>
<proteinExistence type="predicted"/>
<evidence type="ECO:0000313" key="4">
    <source>
        <dbReference type="EMBL" id="PXF63467.1"/>
    </source>
</evidence>
<protein>
    <recommendedName>
        <fullName evidence="1">Phosphatidylglycerophosphatase A</fullName>
        <ecNumber evidence="1">3.1.3.27</ecNumber>
    </recommendedName>
    <alternativeName>
        <fullName evidence="1">Phosphatidylglycerolphosphate phosphatase A</fullName>
    </alternativeName>
</protein>
<feature type="transmembrane region" description="Helical" evidence="2">
    <location>
        <begin position="97"/>
        <end position="120"/>
    </location>
</feature>
<dbReference type="PIRSF" id="PIRSF006162">
    <property type="entry name" value="PgpA"/>
    <property type="match status" value="1"/>
</dbReference>
<keyword evidence="1" id="KW-0442">Lipid degradation</keyword>
<reference evidence="4 5" key="1">
    <citation type="submission" date="2018-05" db="EMBL/GenBank/DDBJ databases">
        <title>Kangiella spongicola genome sequence.</title>
        <authorList>
            <person name="Maclea K.S."/>
            <person name="Goen A.E."/>
            <person name="Kelley C."/>
            <person name="Underriner A."/>
            <person name="Silverwood T."/>
            <person name="Trachtenberg A.M."/>
        </authorList>
    </citation>
    <scope>NUCLEOTIDE SEQUENCE [LARGE SCALE GENOMIC DNA]</scope>
    <source>
        <strain evidence="4 5">ATCC BAA-2076</strain>
    </source>
</reference>
<dbReference type="GO" id="GO:0046872">
    <property type="term" value="F:metal ion binding"/>
    <property type="evidence" value="ECO:0007669"/>
    <property type="project" value="UniProtKB-KW"/>
</dbReference>
<keyword evidence="1" id="KW-0479">Metal-binding</keyword>
<dbReference type="UniPathway" id="UPA00084">
    <property type="reaction ID" value="UER00504"/>
</dbReference>
<evidence type="ECO:0000313" key="5">
    <source>
        <dbReference type="Proteomes" id="UP000247689"/>
    </source>
</evidence>
<dbReference type="GO" id="GO:0009395">
    <property type="term" value="P:phospholipid catabolic process"/>
    <property type="evidence" value="ECO:0007669"/>
    <property type="project" value="UniProtKB-KW"/>
</dbReference>
<keyword evidence="1" id="KW-0997">Cell inner membrane</keyword>
<keyword evidence="1 2" id="KW-0812">Transmembrane</keyword>
<dbReference type="OrthoDB" id="9804091at2"/>
<keyword evidence="1 2" id="KW-0472">Membrane</keyword>
<dbReference type="PANTHER" id="PTHR36305">
    <property type="entry name" value="PHOSPHATIDYLGLYCEROPHOSPHATASE A"/>
    <property type="match status" value="1"/>
</dbReference>
<comment type="catalytic activity">
    <reaction evidence="1">
        <text>a 1,2-diacyl-sn-glycero-3-phospho-(1'-sn-glycero-3'-phosphate) + H2O = a 1,2-diacyl-sn-glycero-3-phospho-(1'-sn-glycerol) + phosphate</text>
        <dbReference type="Rhea" id="RHEA:33751"/>
        <dbReference type="ChEBI" id="CHEBI:15377"/>
        <dbReference type="ChEBI" id="CHEBI:43474"/>
        <dbReference type="ChEBI" id="CHEBI:60110"/>
        <dbReference type="ChEBI" id="CHEBI:64716"/>
        <dbReference type="EC" id="3.1.3.27"/>
    </reaction>
</comment>
<dbReference type="EC" id="3.1.3.27" evidence="1"/>
<dbReference type="CDD" id="cd06971">
    <property type="entry name" value="PgpA"/>
    <property type="match status" value="1"/>
</dbReference>
<comment type="pathway">
    <text evidence="1">Phospholipid metabolism; phosphatidylglycerol biosynthesis; phosphatidylglycerol from CDP-diacylglycerol: step 2/2.</text>
</comment>
<dbReference type="Pfam" id="PF04608">
    <property type="entry name" value="PgpA"/>
    <property type="match status" value="1"/>
</dbReference>
<evidence type="ECO:0000256" key="1">
    <source>
        <dbReference type="PIRNR" id="PIRNR006162"/>
    </source>
</evidence>
<dbReference type="GO" id="GO:0006655">
    <property type="term" value="P:phosphatidylglycerol biosynthetic process"/>
    <property type="evidence" value="ECO:0007669"/>
    <property type="project" value="UniProtKB-UniPathway"/>
</dbReference>
<keyword evidence="1" id="KW-0460">Magnesium</keyword>
<keyword evidence="5" id="KW-1185">Reference proteome</keyword>
<keyword evidence="1" id="KW-0595">Phospholipid degradation</keyword>
<comment type="cofactor">
    <cofactor evidence="1">
        <name>Mg(2+)</name>
        <dbReference type="ChEBI" id="CHEBI:18420"/>
    </cofactor>
</comment>
<accession>A0A318D9A8</accession>
<keyword evidence="2" id="KW-1133">Transmembrane helix</keyword>
<dbReference type="SUPFAM" id="SSF101307">
    <property type="entry name" value="YutG-like"/>
    <property type="match status" value="1"/>
</dbReference>
<comment type="caution">
    <text evidence="4">The sequence shown here is derived from an EMBL/GenBank/DDBJ whole genome shotgun (WGS) entry which is preliminary data.</text>
</comment>
<feature type="transmembrane region" description="Helical" evidence="2">
    <location>
        <begin position="140"/>
        <end position="164"/>
    </location>
</feature>
<comment type="subcellular location">
    <subcellularLocation>
        <location evidence="1">Cell inner membrane</location>
        <topology evidence="1">Multi-pass membrane protein</topology>
    </subcellularLocation>
</comment>
<dbReference type="InterPro" id="IPR036681">
    <property type="entry name" value="PgpA-like_sf"/>
</dbReference>